<proteinExistence type="predicted"/>
<protein>
    <submittedName>
        <fullName evidence="1">Uncharacterized protein</fullName>
    </submittedName>
</protein>
<reference evidence="1 2" key="1">
    <citation type="submission" date="2018-03" db="EMBL/GenBank/DDBJ databases">
        <title>Phenotypic and genomic properties of Cyclonatronum proteinivorum gen. nov., sp. nov., a haloalkaliphilic bacteroidete from soda lakes possessing Na+-translocating rhodopsin.</title>
        <authorList>
            <person name="Toshchakov S.V."/>
            <person name="Korzhenkov A."/>
            <person name="Samarov N.I."/>
            <person name="Kublanov I.V."/>
            <person name="Muntyan M.S."/>
            <person name="Sorokin D.Y."/>
        </authorList>
    </citation>
    <scope>NUCLEOTIDE SEQUENCE [LARGE SCALE GENOMIC DNA]</scope>
    <source>
        <strain evidence="1 2">Omega</strain>
    </source>
</reference>
<gene>
    <name evidence="1" type="ORF">CYPRO_2886</name>
</gene>
<accession>A0A345UNS2</accession>
<organism evidence="1 2">
    <name type="scientific">Cyclonatronum proteinivorum</name>
    <dbReference type="NCBI Taxonomy" id="1457365"/>
    <lineage>
        <taxon>Bacteria</taxon>
        <taxon>Pseudomonadati</taxon>
        <taxon>Balneolota</taxon>
        <taxon>Balneolia</taxon>
        <taxon>Balneolales</taxon>
        <taxon>Cyclonatronaceae</taxon>
        <taxon>Cyclonatronum</taxon>
    </lineage>
</organism>
<keyword evidence="2" id="KW-1185">Reference proteome</keyword>
<dbReference type="KEGG" id="cprv:CYPRO_2886"/>
<dbReference type="AlphaFoldDB" id="A0A345UNS2"/>
<dbReference type="Proteomes" id="UP000254808">
    <property type="component" value="Chromosome"/>
</dbReference>
<sequence length="700" mass="78559">MNVIRLLFALFIFLFFYEMASAQQVFERRAVTVSNLGISYSNVGTVGRPNVRNQPVGLPSMEFPRGSGTEHLFEAGIWLGARVDGQTRVSTSSVTNAAGYNENVAGFEFTNDGTLFTERSSLSDSPNFSPSAVSHQDLVAEFSDRRTVRNNRPVPGHENPLYADIRFETYNWNFGFTEGISIVRYDITNNSNIWSGNPNGEVWDEFYFSIYSDMVVRNVNTTVETGSDFFNKGGLGWLDDQYALYVFDRGSFDQPRINTYAASVILGSEYRGVEFHPRRADEIEAAGLPVPHVSPDFWLFGAGTGDFSRPSNDLERFERMQTVWPIDQNREALRNDGFFANGNYIQLNTIGPFPEVEPGETISVYIAFVTALMPPEFQGLVPGQVNDVNQLDNEESRSLLAENIDWAFRLFDGQENPDGTRTRFLVPEPPDVPRIRVELDAGVASIYWDNRAEFSIDPVSGEEDFAGYRLYRSQLGDDLRGTISTSAQMIREWDLPESGAGFGTGFDEIRLPEPVTFPDDPVEYHYRFDVTGMLSGWQYLFAVTAFDAGDGESPPLESSINANAVRVFPGTAPNPDFRNSDPEFKVGVYPNPYRVNAAWDGGTPFTRKIMFYNLPARAEVRVYTLAGEIVATLQHDAATYQGDTRWFRDFASGERLMPGGEHAWDLLSAANQNLSTGLYLYTVRDRESGHVQRGRFAIIR</sequence>
<name>A0A345UNS2_9BACT</name>
<dbReference type="OrthoDB" id="9804605at2"/>
<evidence type="ECO:0000313" key="1">
    <source>
        <dbReference type="EMBL" id="AXJ02124.1"/>
    </source>
</evidence>
<dbReference type="RefSeq" id="WP_114985252.1">
    <property type="nucleotide sequence ID" value="NZ_CP027806.1"/>
</dbReference>
<evidence type="ECO:0000313" key="2">
    <source>
        <dbReference type="Proteomes" id="UP000254808"/>
    </source>
</evidence>
<dbReference type="EMBL" id="CP027806">
    <property type="protein sequence ID" value="AXJ02124.1"/>
    <property type="molecule type" value="Genomic_DNA"/>
</dbReference>